<evidence type="ECO:0008006" key="5">
    <source>
        <dbReference type="Google" id="ProtNLM"/>
    </source>
</evidence>
<feature type="region of interest" description="Disordered" evidence="1">
    <location>
        <begin position="79"/>
        <end position="160"/>
    </location>
</feature>
<feature type="compositionally biased region" description="Polar residues" evidence="1">
    <location>
        <begin position="101"/>
        <end position="133"/>
    </location>
</feature>
<dbReference type="AlphaFoldDB" id="A0A142EN17"/>
<dbReference type="Proteomes" id="UP000073816">
    <property type="component" value="Chromosome"/>
</dbReference>
<sequence length="435" mass="47680">MQDDNQEKKLGDLLRQHQENQAHPYEEGAWESFERYRQPKIRPIWYWAGGIAASFLLLWAVGSVIWSDTDPSSSQEIEYLTANRSQEENEGPPKSVESEAKISSSNGNLQDETQSFSTETGQTESLQVKTGTQGKKAKSSESKTPKTLSPELATGLALVERPKESLEERVIVSVQEDQSNPKTSAEEIAPTYLSEEEAKAKLMAQVGEEMLEEDQKESKSGKSLALGFGSGFGASGGDEPSSGSSLNLGVLMGLDLGEKLTISSGLGVNYFNQASERQLYAQAAGFASAVRETQEVRQVQVDIPLYVTYPVTSNGTISVQAGFSNLIAFNQSAQLESNYTRQIAVADTESAFSNTLKLQSQPVTQVSELPVPDQRFYPFATANFGVNIRIFERQHTSYALMPFYNYPLQEFAGAGQKLGFYGASFKILFGKTGKK</sequence>
<evidence type="ECO:0000256" key="1">
    <source>
        <dbReference type="SAM" id="MobiDB-lite"/>
    </source>
</evidence>
<feature type="transmembrane region" description="Helical" evidence="2">
    <location>
        <begin position="44"/>
        <end position="66"/>
    </location>
</feature>
<dbReference type="PATRIC" id="fig|1727163.4.peg.1847"/>
<accession>A0A142EN17</accession>
<evidence type="ECO:0000313" key="3">
    <source>
        <dbReference type="EMBL" id="AMQ56522.1"/>
    </source>
</evidence>
<reference evidence="3 4" key="2">
    <citation type="journal article" date="2016" name="Genome Announc.">
        <title>Complete Genome Sequence of Algoriphagus sp. Strain M8-2, Isolated from a Brackish Lake.</title>
        <authorList>
            <person name="Muraguchi Y."/>
            <person name="Kushimoto K."/>
            <person name="Ohtsubo Y."/>
            <person name="Suzuki T."/>
            <person name="Dohra H."/>
            <person name="Kimbara K."/>
            <person name="Shintani M."/>
        </authorList>
    </citation>
    <scope>NUCLEOTIDE SEQUENCE [LARGE SCALE GENOMIC DNA]</scope>
    <source>
        <strain evidence="3 4">M8-2</strain>
    </source>
</reference>
<reference evidence="4" key="1">
    <citation type="submission" date="2015-09" db="EMBL/GenBank/DDBJ databases">
        <title>Complete sequence of Algoriphagus sp. M8-2.</title>
        <authorList>
            <person name="Shintani M."/>
        </authorList>
    </citation>
    <scope>NUCLEOTIDE SEQUENCE [LARGE SCALE GENOMIC DNA]</scope>
    <source>
        <strain evidence="4">M8-2</strain>
    </source>
</reference>
<protein>
    <recommendedName>
        <fullName evidence="5">Outer membrane protein beta-barrel domain-containing protein</fullName>
    </recommendedName>
</protein>
<dbReference type="OrthoDB" id="823954at2"/>
<dbReference type="RefSeq" id="WP_067546206.1">
    <property type="nucleotide sequence ID" value="NZ_CP012836.1"/>
</dbReference>
<proteinExistence type="predicted"/>
<dbReference type="EMBL" id="CP012836">
    <property type="protein sequence ID" value="AMQ56522.1"/>
    <property type="molecule type" value="Genomic_DNA"/>
</dbReference>
<keyword evidence="2" id="KW-0472">Membrane</keyword>
<organism evidence="3 4">
    <name type="scientific">Algoriphagus sanaruensis</name>
    <dbReference type="NCBI Taxonomy" id="1727163"/>
    <lineage>
        <taxon>Bacteria</taxon>
        <taxon>Pseudomonadati</taxon>
        <taxon>Bacteroidota</taxon>
        <taxon>Cytophagia</taxon>
        <taxon>Cytophagales</taxon>
        <taxon>Cyclobacteriaceae</taxon>
        <taxon>Algoriphagus</taxon>
    </lineage>
</organism>
<keyword evidence="2" id="KW-1133">Transmembrane helix</keyword>
<evidence type="ECO:0000313" key="4">
    <source>
        <dbReference type="Proteomes" id="UP000073816"/>
    </source>
</evidence>
<gene>
    <name evidence="3" type="ORF">AO498_08840</name>
</gene>
<name>A0A142EN17_9BACT</name>
<dbReference type="STRING" id="1727163.AO498_08840"/>
<evidence type="ECO:0000256" key="2">
    <source>
        <dbReference type="SAM" id="Phobius"/>
    </source>
</evidence>
<keyword evidence="2" id="KW-0812">Transmembrane</keyword>
<dbReference type="KEGG" id="alm:AO498_08840"/>
<keyword evidence="4" id="KW-1185">Reference proteome</keyword>
<feature type="region of interest" description="Disordered" evidence="1">
    <location>
        <begin position="1"/>
        <end position="26"/>
    </location>
</feature>